<evidence type="ECO:0000259" key="6">
    <source>
        <dbReference type="Pfam" id="PF16889"/>
    </source>
</evidence>
<dbReference type="InterPro" id="IPR031680">
    <property type="entry name" value="Hepar_II_III_N"/>
</dbReference>
<keyword evidence="3" id="KW-0574">Periplasm</keyword>
<feature type="domain" description="Heparin-sulfate lyase N-terminal" evidence="6">
    <location>
        <begin position="29"/>
        <end position="364"/>
    </location>
</feature>
<dbReference type="OrthoDB" id="7335480at2"/>
<keyword evidence="2" id="KW-0732">Signal</keyword>
<protein>
    <submittedName>
        <fullName evidence="7">Uncharacterized protein</fullName>
    </submittedName>
</protein>
<keyword evidence="4" id="KW-0456">Lyase</keyword>
<evidence type="ECO:0000256" key="4">
    <source>
        <dbReference type="ARBA" id="ARBA00023239"/>
    </source>
</evidence>
<feature type="domain" description="Heparinase II/III-like C-terminal" evidence="5">
    <location>
        <begin position="406"/>
        <end position="637"/>
    </location>
</feature>
<dbReference type="GO" id="GO:0042597">
    <property type="term" value="C:periplasmic space"/>
    <property type="evidence" value="ECO:0007669"/>
    <property type="project" value="UniProtKB-SubCell"/>
</dbReference>
<dbReference type="PANTHER" id="PTHR39210">
    <property type="entry name" value="HEPARIN-SULFATE LYASE"/>
    <property type="match status" value="1"/>
</dbReference>
<dbReference type="Proteomes" id="UP000078454">
    <property type="component" value="Unassembled WGS sequence"/>
</dbReference>
<gene>
    <name evidence="7" type="ORF">A8708_32360</name>
</gene>
<proteinExistence type="predicted"/>
<accession>A0A198A9S0</accession>
<name>A0A198A9S0_9BACL</name>
<sequence>MIEMGYKDLRHNPSYTQPQMSDETFIRQELDLERPGMEQIRERMTLGDVVGARDAYLAVIDASVTKRYYFNVGDVPSLMAYARERYRDDEEAKLSVEEADRIVAGDIPIFKGKRVQFQAGKYDWNSWLYDSSQYQLHLTRFVYVKHLARAYCVTGDEKYAVCWNEMMRDFIDDNPVPVGDTFRAQHCTWDPLSVGVRLFMLPEAFMTFWGSSSFTPEVKMKMIKSFHEHGHYVRRYHAHHGNHATMQLRGLIQVALLLPELKVSSAWLNYGLKELPGYIQQNVYEDGVQFEASPNYHLVVMRDLFELVPLFQTLGLAIESSYEQVLEQMYIVLLHMLTPDGLLPRFGDTDSHVPSELRTTMSLGAYLFNRGDFKYCGHAELPFSLLWRLGPQAVERYIRLTAEIPKETLASFPIGGYILSRGDWKQDALYMGMRAGVGINGHAHSDALSVIMYAGGKELLPDSGMGLFEWNKERKYTVSTRAHNTVVVDGQDQHVRGLHWQSPPTAACKIWEVHGNSQYDYWFASHYGYTRYDDPVIHSRKVLFVKNRYWLIVDLFDANELHRYEQYYHLPCGQAICDWEGRRVSTHLDGANVQLHYPPQAGQEDVLTVESGLLFHLGEYYTNPVVKRSLSVQGKASMETVIVPNKEGDASPRVVIQRISAHLQGRELAPWEATALRIEGESWSDEICLYHGNMDVSAYLDHTGNIVSASLLPKPRAIEGLIFAGEMRSEGVIIKSR</sequence>
<dbReference type="PANTHER" id="PTHR39210:SF1">
    <property type="entry name" value="HEPARIN-SULFATE LYASE"/>
    <property type="match status" value="1"/>
</dbReference>
<comment type="caution">
    <text evidence="7">The sequence shown here is derived from an EMBL/GenBank/DDBJ whole genome shotgun (WGS) entry which is preliminary data.</text>
</comment>
<evidence type="ECO:0000313" key="8">
    <source>
        <dbReference type="Proteomes" id="UP000078454"/>
    </source>
</evidence>
<evidence type="ECO:0000259" key="5">
    <source>
        <dbReference type="Pfam" id="PF07940"/>
    </source>
</evidence>
<dbReference type="STRING" id="1850517.A8708_32360"/>
<organism evidence="7 8">
    <name type="scientific">Paenibacillus oryzisoli</name>
    <dbReference type="NCBI Taxonomy" id="1850517"/>
    <lineage>
        <taxon>Bacteria</taxon>
        <taxon>Bacillati</taxon>
        <taxon>Bacillota</taxon>
        <taxon>Bacilli</taxon>
        <taxon>Bacillales</taxon>
        <taxon>Paenibacillaceae</taxon>
        <taxon>Paenibacillus</taxon>
    </lineage>
</organism>
<dbReference type="Gene3D" id="2.70.98.70">
    <property type="match status" value="1"/>
</dbReference>
<dbReference type="AlphaFoldDB" id="A0A198A9S0"/>
<evidence type="ECO:0000313" key="7">
    <source>
        <dbReference type="EMBL" id="OAS18224.1"/>
    </source>
</evidence>
<keyword evidence="8" id="KW-1185">Reference proteome</keyword>
<dbReference type="Gene3D" id="1.50.10.100">
    <property type="entry name" value="Chondroitin AC/alginate lyase"/>
    <property type="match status" value="1"/>
</dbReference>
<dbReference type="SUPFAM" id="SSF48230">
    <property type="entry name" value="Chondroitin AC/alginate lyase"/>
    <property type="match status" value="1"/>
</dbReference>
<evidence type="ECO:0000256" key="3">
    <source>
        <dbReference type="ARBA" id="ARBA00022764"/>
    </source>
</evidence>
<comment type="subcellular location">
    <subcellularLocation>
        <location evidence="1">Periplasm</location>
    </subcellularLocation>
</comment>
<dbReference type="InterPro" id="IPR008929">
    <property type="entry name" value="Chondroitin_lyas"/>
</dbReference>
<dbReference type="EMBL" id="LYPB01000067">
    <property type="protein sequence ID" value="OAS18224.1"/>
    <property type="molecule type" value="Genomic_DNA"/>
</dbReference>
<evidence type="ECO:0000256" key="1">
    <source>
        <dbReference type="ARBA" id="ARBA00004418"/>
    </source>
</evidence>
<dbReference type="GO" id="GO:0016829">
    <property type="term" value="F:lyase activity"/>
    <property type="evidence" value="ECO:0007669"/>
    <property type="project" value="UniProtKB-KW"/>
</dbReference>
<evidence type="ECO:0000256" key="2">
    <source>
        <dbReference type="ARBA" id="ARBA00022729"/>
    </source>
</evidence>
<reference evidence="7 8" key="1">
    <citation type="submission" date="2016-05" db="EMBL/GenBank/DDBJ databases">
        <title>Paenibacillus sp. 1ZS3-15 nov., isolated from the rhizosphere soil.</title>
        <authorList>
            <person name="Zhang X.X."/>
            <person name="Zhang J."/>
        </authorList>
    </citation>
    <scope>NUCLEOTIDE SEQUENCE [LARGE SCALE GENOMIC DNA]</scope>
    <source>
        <strain evidence="7 8">1ZS3-15</strain>
    </source>
</reference>
<dbReference type="Pfam" id="PF16889">
    <property type="entry name" value="Hepar_II_III_N"/>
    <property type="match status" value="1"/>
</dbReference>
<dbReference type="RefSeq" id="WP_068664645.1">
    <property type="nucleotide sequence ID" value="NZ_LYPB01000067.1"/>
</dbReference>
<dbReference type="Pfam" id="PF07940">
    <property type="entry name" value="Hepar_II_III_C"/>
    <property type="match status" value="1"/>
</dbReference>
<dbReference type="InterPro" id="IPR012480">
    <property type="entry name" value="Hepar_II_III_C"/>
</dbReference>